<evidence type="ECO:0000256" key="5">
    <source>
        <dbReference type="ARBA" id="ARBA00022927"/>
    </source>
</evidence>
<dbReference type="InterPro" id="IPR044733">
    <property type="entry name" value="AP1_sigma"/>
</dbReference>
<evidence type="ECO:0000256" key="8">
    <source>
        <dbReference type="ARBA" id="ARBA00023329"/>
    </source>
</evidence>
<comment type="subcellular location">
    <subcellularLocation>
        <location evidence="2">Cytoplasmic vesicle</location>
        <location evidence="2">Clathrin-coated vesicle membrane</location>
    </subcellularLocation>
    <subcellularLocation>
        <location evidence="1">Golgi apparatus</location>
    </subcellularLocation>
</comment>
<evidence type="ECO:0000256" key="4">
    <source>
        <dbReference type="ARBA" id="ARBA00022448"/>
    </source>
</evidence>
<dbReference type="SUPFAM" id="SSF64356">
    <property type="entry name" value="SNARE-like"/>
    <property type="match status" value="1"/>
</dbReference>
<organism evidence="11">
    <name type="scientific">Vannella robusta</name>
    <dbReference type="NCBI Taxonomy" id="1487602"/>
    <lineage>
        <taxon>Eukaryota</taxon>
        <taxon>Amoebozoa</taxon>
        <taxon>Discosea</taxon>
        <taxon>Flabellinia</taxon>
        <taxon>Vannellidae</taxon>
        <taxon>Vannella</taxon>
    </lineage>
</organism>
<evidence type="ECO:0000256" key="9">
    <source>
        <dbReference type="PIRNR" id="PIRNR015588"/>
    </source>
</evidence>
<dbReference type="Pfam" id="PF01217">
    <property type="entry name" value="Clat_adaptor_s"/>
    <property type="match status" value="1"/>
</dbReference>
<gene>
    <name evidence="11" type="ORF">VSP0166_LOCUS16604</name>
</gene>
<proteinExistence type="inferred from homology"/>
<evidence type="ECO:0000313" key="11">
    <source>
        <dbReference type="EMBL" id="CAE2238644.1"/>
    </source>
</evidence>
<dbReference type="GO" id="GO:0030121">
    <property type="term" value="C:AP-1 adaptor complex"/>
    <property type="evidence" value="ECO:0007669"/>
    <property type="project" value="InterPro"/>
</dbReference>
<evidence type="ECO:0000256" key="6">
    <source>
        <dbReference type="ARBA" id="ARBA00023034"/>
    </source>
</evidence>
<keyword evidence="7 9" id="KW-0472">Membrane</keyword>
<dbReference type="GO" id="GO:0035615">
    <property type="term" value="F:clathrin adaptor activity"/>
    <property type="evidence" value="ECO:0007669"/>
    <property type="project" value="InterPro"/>
</dbReference>
<evidence type="ECO:0000256" key="1">
    <source>
        <dbReference type="ARBA" id="ARBA00004555"/>
    </source>
</evidence>
<feature type="domain" description="AP complex mu/sigma subunit" evidence="10">
    <location>
        <begin position="1"/>
        <end position="139"/>
    </location>
</feature>
<dbReference type="GO" id="GO:0006886">
    <property type="term" value="P:intracellular protein transport"/>
    <property type="evidence" value="ECO:0007669"/>
    <property type="project" value="UniProtKB-UniRule"/>
</dbReference>
<dbReference type="AlphaFoldDB" id="A0A7S4MS59"/>
<protein>
    <recommendedName>
        <fullName evidence="9">AP complex subunit sigma</fullName>
    </recommendedName>
</protein>
<keyword evidence="6" id="KW-0333">Golgi apparatus</keyword>
<evidence type="ECO:0000259" key="10">
    <source>
        <dbReference type="Pfam" id="PF01217"/>
    </source>
</evidence>
<dbReference type="InterPro" id="IPR022775">
    <property type="entry name" value="AP_mu_sigma_su"/>
</dbReference>
<evidence type="ECO:0000256" key="7">
    <source>
        <dbReference type="ARBA" id="ARBA00023136"/>
    </source>
</evidence>
<dbReference type="GO" id="GO:0005829">
    <property type="term" value="C:cytosol"/>
    <property type="evidence" value="ECO:0007669"/>
    <property type="project" value="GOC"/>
</dbReference>
<evidence type="ECO:0000256" key="3">
    <source>
        <dbReference type="ARBA" id="ARBA00006972"/>
    </source>
</evidence>
<dbReference type="PROSITE" id="PS00989">
    <property type="entry name" value="CLAT_ADAPTOR_S"/>
    <property type="match status" value="1"/>
</dbReference>
<dbReference type="PIRSF" id="PIRSF015588">
    <property type="entry name" value="AP_complex_sigma"/>
    <property type="match status" value="1"/>
</dbReference>
<dbReference type="PANTHER" id="PTHR11753">
    <property type="entry name" value="ADAPTOR COMPLEXES SMALL SUBUNIT FAMILY"/>
    <property type="match status" value="1"/>
</dbReference>
<name>A0A7S4MS59_9EUKA</name>
<dbReference type="GO" id="GO:0016482">
    <property type="term" value="P:cytosolic transport"/>
    <property type="evidence" value="ECO:0007669"/>
    <property type="project" value="UniProtKB-ARBA"/>
</dbReference>
<keyword evidence="4 9" id="KW-0813">Transport</keyword>
<evidence type="ECO:0000256" key="2">
    <source>
        <dbReference type="ARBA" id="ARBA00004640"/>
    </source>
</evidence>
<comment type="similarity">
    <text evidence="3 9">Belongs to the adaptor complexes small subunit family.</text>
</comment>
<dbReference type="Gene3D" id="3.30.450.60">
    <property type="match status" value="1"/>
</dbReference>
<reference evidence="11" key="1">
    <citation type="submission" date="2021-01" db="EMBL/GenBank/DDBJ databases">
        <authorList>
            <person name="Corre E."/>
            <person name="Pelletier E."/>
            <person name="Niang G."/>
            <person name="Scheremetjew M."/>
            <person name="Finn R."/>
            <person name="Kale V."/>
            <person name="Holt S."/>
            <person name="Cochrane G."/>
            <person name="Meng A."/>
            <person name="Brown T."/>
            <person name="Cohen L."/>
        </authorList>
    </citation>
    <scope>NUCLEOTIDE SEQUENCE</scope>
    <source>
        <strain evidence="11">DIVA3 518/3/11/1/6</strain>
    </source>
</reference>
<dbReference type="FunFam" id="3.30.450.60:FF:000007">
    <property type="entry name" value="AP complex subunit sigma"/>
    <property type="match status" value="1"/>
</dbReference>
<keyword evidence="8" id="KW-0968">Cytoplasmic vesicle</keyword>
<sequence>MIHFVLLLNRQGKVRLTKWYSAYSQKERKKTIREVTSRVLGRPDRLCNFIDWRDYTLVYKRYASLYFIFCVDKHTNELIMLETIHKYVLALDRYYENVCELDIIYGFDQAFYILDEFIMAGEVQETSTRLILKHVYDQNALEKSQEKKTGLSAIIS</sequence>
<accession>A0A7S4MS59</accession>
<keyword evidence="5 9" id="KW-0653">Protein transport</keyword>
<dbReference type="EMBL" id="HBKP01023777">
    <property type="protein sequence ID" value="CAE2238644.1"/>
    <property type="molecule type" value="Transcribed_RNA"/>
</dbReference>
<dbReference type="InterPro" id="IPR011012">
    <property type="entry name" value="Longin-like_dom_sf"/>
</dbReference>
<dbReference type="CDD" id="cd14831">
    <property type="entry name" value="AP1_sigma"/>
    <property type="match status" value="1"/>
</dbReference>
<dbReference type="InterPro" id="IPR016635">
    <property type="entry name" value="AP_complex_ssu"/>
</dbReference>
<dbReference type="InterPro" id="IPR000804">
    <property type="entry name" value="Clathrin_sm-chain_CS"/>
</dbReference>